<dbReference type="FunFam" id="1.20.1280.290:FF:000003">
    <property type="entry name" value="Bidirectional sugar transporter SWEET"/>
    <property type="match status" value="1"/>
</dbReference>
<dbReference type="PANTHER" id="PTHR10791">
    <property type="entry name" value="RAG1-ACTIVATING PROTEIN 1"/>
    <property type="match status" value="1"/>
</dbReference>
<evidence type="ECO:0000313" key="12">
    <source>
        <dbReference type="EMBL" id="CAD1833359.1"/>
    </source>
</evidence>
<dbReference type="GO" id="GO:0051119">
    <property type="term" value="F:sugar transmembrane transporter activity"/>
    <property type="evidence" value="ECO:0007669"/>
    <property type="project" value="InterPro"/>
</dbReference>
<feature type="transmembrane region" description="Helical" evidence="11">
    <location>
        <begin position="199"/>
        <end position="221"/>
    </location>
</feature>
<reference evidence="12" key="1">
    <citation type="submission" date="2020-07" db="EMBL/GenBank/DDBJ databases">
        <authorList>
            <person name="Lin J."/>
        </authorList>
    </citation>
    <scope>NUCLEOTIDE SEQUENCE</scope>
</reference>
<proteinExistence type="inferred from homology"/>
<keyword evidence="8 11" id="KW-1133">Transmembrane helix</keyword>
<name>A0A6V7PR81_ANACO</name>
<organism evidence="12">
    <name type="scientific">Ananas comosus var. bracteatus</name>
    <name type="common">red pineapple</name>
    <dbReference type="NCBI Taxonomy" id="296719"/>
    <lineage>
        <taxon>Eukaryota</taxon>
        <taxon>Viridiplantae</taxon>
        <taxon>Streptophyta</taxon>
        <taxon>Embryophyta</taxon>
        <taxon>Tracheophyta</taxon>
        <taxon>Spermatophyta</taxon>
        <taxon>Magnoliopsida</taxon>
        <taxon>Liliopsida</taxon>
        <taxon>Poales</taxon>
        <taxon>Bromeliaceae</taxon>
        <taxon>Bromelioideae</taxon>
        <taxon>Ananas</taxon>
    </lineage>
</organism>
<dbReference type="Pfam" id="PF03083">
    <property type="entry name" value="MtN3_slv"/>
    <property type="match status" value="2"/>
</dbReference>
<keyword evidence="3 11" id="KW-0813">Transport</keyword>
<evidence type="ECO:0000256" key="6">
    <source>
        <dbReference type="ARBA" id="ARBA00022692"/>
    </source>
</evidence>
<gene>
    <name evidence="12" type="ORF">CB5_LOCUS16570</name>
</gene>
<evidence type="ECO:0000256" key="9">
    <source>
        <dbReference type="ARBA" id="ARBA00023136"/>
    </source>
</evidence>
<accession>A0A6V7PR81</accession>
<keyword evidence="6 11" id="KW-0812">Transmembrane</keyword>
<evidence type="ECO:0000256" key="4">
    <source>
        <dbReference type="ARBA" id="ARBA00022475"/>
    </source>
</evidence>
<comment type="subunit">
    <text evidence="10">Forms homooligomers and/or heterooligomers.</text>
</comment>
<evidence type="ECO:0000256" key="8">
    <source>
        <dbReference type="ARBA" id="ARBA00022989"/>
    </source>
</evidence>
<evidence type="ECO:0000256" key="1">
    <source>
        <dbReference type="ARBA" id="ARBA00004651"/>
    </source>
</evidence>
<protein>
    <recommendedName>
        <fullName evidence="11">Bidirectional sugar transporter SWEET</fullName>
    </recommendedName>
</protein>
<dbReference type="Gene3D" id="1.20.1280.290">
    <property type="match status" value="2"/>
</dbReference>
<evidence type="ECO:0000256" key="2">
    <source>
        <dbReference type="ARBA" id="ARBA00007809"/>
    </source>
</evidence>
<evidence type="ECO:0000256" key="3">
    <source>
        <dbReference type="ARBA" id="ARBA00022448"/>
    </source>
</evidence>
<feature type="transmembrane region" description="Helical" evidence="11">
    <location>
        <begin position="52"/>
        <end position="77"/>
    </location>
</feature>
<evidence type="ECO:0000256" key="10">
    <source>
        <dbReference type="ARBA" id="ARBA00038715"/>
    </source>
</evidence>
<sequence>MLVIRIENPLPLEVGLIGEMTKLYVFLSYLRFRRPTFYRVYKKKSIEGFHSTPYVVALFSAMLWLYYALLTTDVLLLTINTPRQRHRIDLPRDLRRLRAQESQGSDLQMENLYVFWDQFTPSLIMSHRILCSLNAFTLKLILLLDVGFYGCVVLITVLFFRGRLRVQIMGWICASFATAVFIAPLSIIRQVIRTKSVEFMPFTLSLFLTLSAVAWFCYGLLLKDSCIALPNVVGVLFGLAQMLLYFIYMNGKKETQYQKLPTRTRTRDLANPNADIEMNKESIGVTTPEVESSMSVAGKNEA</sequence>
<keyword evidence="5 11" id="KW-0762">Sugar transport</keyword>
<feature type="transmembrane region" description="Helical" evidence="11">
    <location>
        <begin position="140"/>
        <end position="162"/>
    </location>
</feature>
<comment type="function">
    <text evidence="11">Mediates both low-affinity uptake and efflux of sugar across the membrane.</text>
</comment>
<evidence type="ECO:0000256" key="11">
    <source>
        <dbReference type="RuleBase" id="RU910715"/>
    </source>
</evidence>
<evidence type="ECO:0000256" key="5">
    <source>
        <dbReference type="ARBA" id="ARBA00022597"/>
    </source>
</evidence>
<dbReference type="InterPro" id="IPR047664">
    <property type="entry name" value="SWEET"/>
</dbReference>
<comment type="similarity">
    <text evidence="2 11">Belongs to the SWEET sugar transporter family.</text>
</comment>
<comment type="caution">
    <text evidence="11">Lacks conserved residue(s) required for the propagation of feature annotation.</text>
</comment>
<dbReference type="InterPro" id="IPR004316">
    <property type="entry name" value="SWEET_rpt"/>
</dbReference>
<keyword evidence="4" id="KW-1003">Cell membrane</keyword>
<keyword evidence="9 11" id="KW-0472">Membrane</keyword>
<feature type="transmembrane region" description="Helical" evidence="11">
    <location>
        <begin position="168"/>
        <end position="187"/>
    </location>
</feature>
<evidence type="ECO:0000256" key="7">
    <source>
        <dbReference type="ARBA" id="ARBA00022737"/>
    </source>
</evidence>
<keyword evidence="7" id="KW-0677">Repeat</keyword>
<dbReference type="EMBL" id="LR862151">
    <property type="protein sequence ID" value="CAD1833359.1"/>
    <property type="molecule type" value="Genomic_DNA"/>
</dbReference>
<comment type="subcellular location">
    <subcellularLocation>
        <location evidence="1">Cell membrane</location>
        <topology evidence="1">Multi-pass membrane protein</topology>
    </subcellularLocation>
</comment>
<dbReference type="AlphaFoldDB" id="A0A6V7PR81"/>
<feature type="transmembrane region" description="Helical" evidence="11">
    <location>
        <begin position="227"/>
        <end position="248"/>
    </location>
</feature>
<dbReference type="PANTHER" id="PTHR10791:SF22">
    <property type="entry name" value="BIDIRECTIONAL SUGAR TRANSPORTER SWEET11"/>
    <property type="match status" value="1"/>
</dbReference>
<dbReference type="GO" id="GO:0005886">
    <property type="term" value="C:plasma membrane"/>
    <property type="evidence" value="ECO:0007669"/>
    <property type="project" value="UniProtKB-SubCell"/>
</dbReference>